<accession>A0AAV5DMM5</accession>
<sequence length="61" mass="7523">MWQNRQSSSVTTAWMQIRRMPKESLEFQMKFWVRNISVCQQLWEEIPKMYLSIFLVKLKVL</sequence>
<name>A0AAV5DMM5_ELECO</name>
<gene>
    <name evidence="1" type="primary">ga29917</name>
    <name evidence="1" type="ORF">PR202_ga29917</name>
</gene>
<protein>
    <submittedName>
        <fullName evidence="1">Uncharacterized protein</fullName>
    </submittedName>
</protein>
<evidence type="ECO:0000313" key="2">
    <source>
        <dbReference type="Proteomes" id="UP001054889"/>
    </source>
</evidence>
<reference evidence="1" key="1">
    <citation type="journal article" date="2018" name="DNA Res.">
        <title>Multiple hybrid de novo genome assembly of finger millet, an orphan allotetraploid crop.</title>
        <authorList>
            <person name="Hatakeyama M."/>
            <person name="Aluri S."/>
            <person name="Balachadran M.T."/>
            <person name="Sivarajan S.R."/>
            <person name="Patrignani A."/>
            <person name="Gruter S."/>
            <person name="Poveda L."/>
            <person name="Shimizu-Inatsugi R."/>
            <person name="Baeten J."/>
            <person name="Francoijs K.J."/>
            <person name="Nataraja K.N."/>
            <person name="Reddy Y.A.N."/>
            <person name="Phadnis S."/>
            <person name="Ravikumar R.L."/>
            <person name="Schlapbach R."/>
            <person name="Sreeman S.M."/>
            <person name="Shimizu K.K."/>
        </authorList>
    </citation>
    <scope>NUCLEOTIDE SEQUENCE</scope>
</reference>
<comment type="caution">
    <text evidence="1">The sequence shown here is derived from an EMBL/GenBank/DDBJ whole genome shotgun (WGS) entry which is preliminary data.</text>
</comment>
<reference evidence="1" key="2">
    <citation type="submission" date="2021-12" db="EMBL/GenBank/DDBJ databases">
        <title>Resequencing data analysis of finger millet.</title>
        <authorList>
            <person name="Hatakeyama M."/>
            <person name="Aluri S."/>
            <person name="Balachadran M.T."/>
            <person name="Sivarajan S.R."/>
            <person name="Poveda L."/>
            <person name="Shimizu-Inatsugi R."/>
            <person name="Schlapbach R."/>
            <person name="Sreeman S.M."/>
            <person name="Shimizu K.K."/>
        </authorList>
    </citation>
    <scope>NUCLEOTIDE SEQUENCE</scope>
</reference>
<proteinExistence type="predicted"/>
<keyword evidence="2" id="KW-1185">Reference proteome</keyword>
<evidence type="ECO:0000313" key="1">
    <source>
        <dbReference type="EMBL" id="GJN11705.1"/>
    </source>
</evidence>
<dbReference type="AlphaFoldDB" id="A0AAV5DMM5"/>
<dbReference type="EMBL" id="BQKI01000019">
    <property type="protein sequence ID" value="GJN11705.1"/>
    <property type="molecule type" value="Genomic_DNA"/>
</dbReference>
<dbReference type="Proteomes" id="UP001054889">
    <property type="component" value="Unassembled WGS sequence"/>
</dbReference>
<organism evidence="1 2">
    <name type="scientific">Eleusine coracana subsp. coracana</name>
    <dbReference type="NCBI Taxonomy" id="191504"/>
    <lineage>
        <taxon>Eukaryota</taxon>
        <taxon>Viridiplantae</taxon>
        <taxon>Streptophyta</taxon>
        <taxon>Embryophyta</taxon>
        <taxon>Tracheophyta</taxon>
        <taxon>Spermatophyta</taxon>
        <taxon>Magnoliopsida</taxon>
        <taxon>Liliopsida</taxon>
        <taxon>Poales</taxon>
        <taxon>Poaceae</taxon>
        <taxon>PACMAD clade</taxon>
        <taxon>Chloridoideae</taxon>
        <taxon>Cynodonteae</taxon>
        <taxon>Eleusininae</taxon>
        <taxon>Eleusine</taxon>
    </lineage>
</organism>